<name>W1J7U2_9GAMM</name>
<protein>
    <submittedName>
        <fullName evidence="1">Uncharacterized protein</fullName>
    </submittedName>
</protein>
<proteinExistence type="predicted"/>
<reference evidence="1 2" key="1">
    <citation type="submission" date="2013-11" db="EMBL/GenBank/DDBJ databases">
        <title>Draft genome sequence and annotation of the entomopathogenic bacterium, Xenorhabdus cabanillasi strain JM26.</title>
        <authorList>
            <person name="Gualtieri M."/>
            <person name="Ogier J.C."/>
            <person name="Pages S."/>
            <person name="Givaudan A."/>
            <person name="Gaudriault S."/>
        </authorList>
    </citation>
    <scope>NUCLEOTIDE SEQUENCE [LARGE SCALE GENOMIC DNA]</scope>
    <source>
        <strain evidence="1 2">JM26</strain>
    </source>
</reference>
<dbReference type="Proteomes" id="UP000019197">
    <property type="component" value="Unassembled WGS sequence"/>
</dbReference>
<organism evidence="1 2">
    <name type="scientific">Xenorhabdus cabanillasii JM26</name>
    <dbReference type="NCBI Taxonomy" id="1427517"/>
    <lineage>
        <taxon>Bacteria</taxon>
        <taxon>Pseudomonadati</taxon>
        <taxon>Pseudomonadota</taxon>
        <taxon>Gammaproteobacteria</taxon>
        <taxon>Enterobacterales</taxon>
        <taxon>Morganellaceae</taxon>
        <taxon>Xenorhabdus</taxon>
    </lineage>
</organism>
<dbReference type="Pfam" id="PF20051">
    <property type="entry name" value="DUF6453"/>
    <property type="match status" value="1"/>
</dbReference>
<dbReference type="InterPro" id="IPR045604">
    <property type="entry name" value="DUF6453"/>
</dbReference>
<dbReference type="AlphaFoldDB" id="W1J7U2"/>
<sequence length="164" mass="18631">MTGQIYSPKKNQLIKNNFGLDFEAANQFLTVSDEKEIGYCILREKIKMNAGQSWSVPLGLPNPENHVVFVRSDNPNCAVSTDRIYNKITVSHDCNLYVVVFSSGFSPQRDDGGLHIWNERGELTYSSKYIPFFQGENITFDNHTDVITTKLQFPMIRATDLYPG</sequence>
<comment type="caution">
    <text evidence="1">The sequence shown here is derived from an EMBL/GenBank/DDBJ whole genome shotgun (WGS) entry which is preliminary data.</text>
</comment>
<evidence type="ECO:0000313" key="2">
    <source>
        <dbReference type="Proteomes" id="UP000019197"/>
    </source>
</evidence>
<gene>
    <name evidence="1" type="ORF">XCR1_70001</name>
</gene>
<accession>W1J7U2</accession>
<dbReference type="EMBL" id="CBXE010000464">
    <property type="protein sequence ID" value="CDL86804.1"/>
    <property type="molecule type" value="Genomic_DNA"/>
</dbReference>
<evidence type="ECO:0000313" key="1">
    <source>
        <dbReference type="EMBL" id="CDL86804.1"/>
    </source>
</evidence>
<dbReference type="OrthoDB" id="6456047at2"/>